<evidence type="ECO:0000313" key="2">
    <source>
        <dbReference type="Proteomes" id="UP000324222"/>
    </source>
</evidence>
<gene>
    <name evidence="1" type="ORF">E2C01_020221</name>
</gene>
<dbReference type="AlphaFoldDB" id="A0A5B7E1P8"/>
<proteinExistence type="predicted"/>
<organism evidence="1 2">
    <name type="scientific">Portunus trituberculatus</name>
    <name type="common">Swimming crab</name>
    <name type="synonym">Neptunus trituberculatus</name>
    <dbReference type="NCBI Taxonomy" id="210409"/>
    <lineage>
        <taxon>Eukaryota</taxon>
        <taxon>Metazoa</taxon>
        <taxon>Ecdysozoa</taxon>
        <taxon>Arthropoda</taxon>
        <taxon>Crustacea</taxon>
        <taxon>Multicrustacea</taxon>
        <taxon>Malacostraca</taxon>
        <taxon>Eumalacostraca</taxon>
        <taxon>Eucarida</taxon>
        <taxon>Decapoda</taxon>
        <taxon>Pleocyemata</taxon>
        <taxon>Brachyura</taxon>
        <taxon>Eubrachyura</taxon>
        <taxon>Portunoidea</taxon>
        <taxon>Portunidae</taxon>
        <taxon>Portuninae</taxon>
        <taxon>Portunus</taxon>
    </lineage>
</organism>
<keyword evidence="2" id="KW-1185">Reference proteome</keyword>
<dbReference type="EMBL" id="VSRR010001687">
    <property type="protein sequence ID" value="MPC27066.1"/>
    <property type="molecule type" value="Genomic_DNA"/>
</dbReference>
<accession>A0A5B7E1P8</accession>
<evidence type="ECO:0000313" key="1">
    <source>
        <dbReference type="EMBL" id="MPC27066.1"/>
    </source>
</evidence>
<sequence length="81" mass="9146">MGITKLNHSFLAKPIETTAITLSSASYYATGRVECQGYTCHHRRSTGSPEWHRCATYPRATHNNTANTSTGLRATVERRWY</sequence>
<dbReference type="Proteomes" id="UP000324222">
    <property type="component" value="Unassembled WGS sequence"/>
</dbReference>
<comment type="caution">
    <text evidence="1">The sequence shown here is derived from an EMBL/GenBank/DDBJ whole genome shotgun (WGS) entry which is preliminary data.</text>
</comment>
<reference evidence="1 2" key="1">
    <citation type="submission" date="2019-05" db="EMBL/GenBank/DDBJ databases">
        <title>Another draft genome of Portunus trituberculatus and its Hox gene families provides insights of decapod evolution.</title>
        <authorList>
            <person name="Jeong J.-H."/>
            <person name="Song I."/>
            <person name="Kim S."/>
            <person name="Choi T."/>
            <person name="Kim D."/>
            <person name="Ryu S."/>
            <person name="Kim W."/>
        </authorList>
    </citation>
    <scope>NUCLEOTIDE SEQUENCE [LARGE SCALE GENOMIC DNA]</scope>
    <source>
        <tissue evidence="1">Muscle</tissue>
    </source>
</reference>
<protein>
    <submittedName>
        <fullName evidence="1">Uncharacterized protein</fullName>
    </submittedName>
</protein>
<name>A0A5B7E1P8_PORTR</name>